<dbReference type="Pfam" id="PF07589">
    <property type="entry name" value="PEP-CTERM"/>
    <property type="match status" value="1"/>
</dbReference>
<protein>
    <recommendedName>
        <fullName evidence="1">Ice-binding protein C-terminal domain-containing protein</fullName>
    </recommendedName>
</protein>
<organism evidence="2">
    <name type="scientific">hydrothermal vent metagenome</name>
    <dbReference type="NCBI Taxonomy" id="652676"/>
    <lineage>
        <taxon>unclassified sequences</taxon>
        <taxon>metagenomes</taxon>
        <taxon>ecological metagenomes</taxon>
    </lineage>
</organism>
<feature type="domain" description="Ice-binding protein C-terminal" evidence="1">
    <location>
        <begin position="210"/>
        <end position="232"/>
    </location>
</feature>
<dbReference type="InterPro" id="IPR013424">
    <property type="entry name" value="Ice-binding_C"/>
</dbReference>
<sequence length="237" mass="25947">MKRFSFLAGILLSLAFTLVCFNNSEAIEINLYVDGAPNVYGSSDWAAWKANAYSTAADGTFINMENSLDPANSGTNNFEMGDSVVYSFGDLGRRLHFVYWVPEATIASLTAASFEISIFYEWDGVTYDYYGDYGWGTWVQPGSWEEYSGGVIGSGGFAWWGAYGYSSDTPAANAALAADIADWERYQGNVRLYARTDGGPSTMIEAYHTPVPEPSTFILLGLGAAGLILYRKKRKTS</sequence>
<reference evidence="2" key="1">
    <citation type="submission" date="2018-06" db="EMBL/GenBank/DDBJ databases">
        <authorList>
            <person name="Zhirakovskaya E."/>
        </authorList>
    </citation>
    <scope>NUCLEOTIDE SEQUENCE</scope>
</reference>
<evidence type="ECO:0000313" key="2">
    <source>
        <dbReference type="EMBL" id="VAV84127.1"/>
    </source>
</evidence>
<dbReference type="EMBL" id="UOEA01000060">
    <property type="protein sequence ID" value="VAV84127.1"/>
    <property type="molecule type" value="Genomic_DNA"/>
</dbReference>
<evidence type="ECO:0000259" key="1">
    <source>
        <dbReference type="Pfam" id="PF07589"/>
    </source>
</evidence>
<gene>
    <name evidence="2" type="ORF">MNBD_DELTA01-756</name>
</gene>
<name>A0A3B0QX53_9ZZZZ</name>
<accession>A0A3B0QX53</accession>
<dbReference type="AlphaFoldDB" id="A0A3B0QX53"/>
<dbReference type="NCBIfam" id="TIGR02595">
    <property type="entry name" value="PEP_CTERM"/>
    <property type="match status" value="1"/>
</dbReference>
<proteinExistence type="predicted"/>